<protein>
    <submittedName>
        <fullName evidence="1">Uncharacterized protein</fullName>
    </submittedName>
</protein>
<organism evidence="1 2">
    <name type="scientific">Naganishia vaughanmartiniae</name>
    <dbReference type="NCBI Taxonomy" id="1424756"/>
    <lineage>
        <taxon>Eukaryota</taxon>
        <taxon>Fungi</taxon>
        <taxon>Dikarya</taxon>
        <taxon>Basidiomycota</taxon>
        <taxon>Agaricomycotina</taxon>
        <taxon>Tremellomycetes</taxon>
        <taxon>Filobasidiales</taxon>
        <taxon>Filobasidiaceae</taxon>
        <taxon>Naganishia</taxon>
    </lineage>
</organism>
<dbReference type="EMBL" id="JASBWU010000019">
    <property type="protein sequence ID" value="KAJ9114224.1"/>
    <property type="molecule type" value="Genomic_DNA"/>
</dbReference>
<gene>
    <name evidence="1" type="ORF">QFC22_005676</name>
</gene>
<evidence type="ECO:0000313" key="2">
    <source>
        <dbReference type="Proteomes" id="UP001243375"/>
    </source>
</evidence>
<evidence type="ECO:0000313" key="1">
    <source>
        <dbReference type="EMBL" id="KAJ9114224.1"/>
    </source>
</evidence>
<proteinExistence type="predicted"/>
<sequence>MIKGRDTVESESEEVSRQARHDLPQEFVPPSGATNTFKVDSCAAQVLWHKGGRKEGGPSQIRSPGMNQHFLVPHCQGKQRAKDSVMGDESSCVVRPSAQFDWWGLQGRFVFEDDNENCEKDFSVAFSHPAVPASTQPEAERISVKVNDNPYNKFFSINDGREEEIRSTWIAALLDVMGQEEERRGFPENDNITETLRRSLEIFSNVTAVAREFEFPEKQSAYPSEIKTVLRWSSNTPVFMTYPELWRDGSMQTAVRAISNATGVNDWDTAKFQNYLPPKVGDEPRSSDDQESDYEWFDFKSNGRKKYTLVYLNGTVRQDGAGSRIGWVNMYAAALTESWSMFADGRFQ</sequence>
<keyword evidence="2" id="KW-1185">Reference proteome</keyword>
<dbReference type="Proteomes" id="UP001243375">
    <property type="component" value="Unassembled WGS sequence"/>
</dbReference>
<comment type="caution">
    <text evidence="1">The sequence shown here is derived from an EMBL/GenBank/DDBJ whole genome shotgun (WGS) entry which is preliminary data.</text>
</comment>
<reference evidence="1" key="1">
    <citation type="submission" date="2023-04" db="EMBL/GenBank/DDBJ databases">
        <title>Draft Genome sequencing of Naganishia species isolated from polar environments using Oxford Nanopore Technology.</title>
        <authorList>
            <person name="Leo P."/>
            <person name="Venkateswaran K."/>
        </authorList>
    </citation>
    <scope>NUCLEOTIDE SEQUENCE</scope>
    <source>
        <strain evidence="1">MNA-CCFEE 5425</strain>
    </source>
</reference>
<name>A0ACC2WSS9_9TREE</name>
<accession>A0ACC2WSS9</accession>